<dbReference type="InterPro" id="IPR029039">
    <property type="entry name" value="Flavoprotein-like_sf"/>
</dbReference>
<protein>
    <submittedName>
        <fullName evidence="2">Flavodoxin domain-containing protein</fullName>
    </submittedName>
</protein>
<dbReference type="InterPro" id="IPR026816">
    <property type="entry name" value="Flavodoxin_dom"/>
</dbReference>
<gene>
    <name evidence="2" type="ORF">M1E25_08655</name>
</gene>
<feature type="domain" description="Flavodoxin-like" evidence="1">
    <location>
        <begin position="3"/>
        <end position="175"/>
    </location>
</feature>
<comment type="caution">
    <text evidence="2">The sequence shown here is derived from an EMBL/GenBank/DDBJ whole genome shotgun (WGS) entry which is preliminary data.</text>
</comment>
<dbReference type="Gene3D" id="3.40.50.360">
    <property type="match status" value="1"/>
</dbReference>
<dbReference type="InterPro" id="IPR008254">
    <property type="entry name" value="Flavodoxin/NO_synth"/>
</dbReference>
<dbReference type="Pfam" id="PF12724">
    <property type="entry name" value="Flavodoxin_5"/>
    <property type="match status" value="1"/>
</dbReference>
<dbReference type="RefSeq" id="WP_251412210.1">
    <property type="nucleotide sequence ID" value="NZ_JAMQGM010000018.1"/>
</dbReference>
<evidence type="ECO:0000313" key="3">
    <source>
        <dbReference type="Proteomes" id="UP001167160"/>
    </source>
</evidence>
<accession>A0ABT0X4G5</accession>
<proteinExistence type="predicted"/>
<sequence>MVVLVGYASAHGSTRGIATRIATRLREQGFEVDARPVDEAGPAGSYEAMVIGSAVHNGDWLDEAAAFLEDNARVLADRPVWLFSVGLARALGGRFEAKAKPPRRVAAFRRTATASEHHLFAGRVERDHLPLPGRLLWEVFGGRYGDFRDWDEIDAWAAGIGRALGRSDGGSAGPG</sequence>
<dbReference type="Proteomes" id="UP001167160">
    <property type="component" value="Unassembled WGS sequence"/>
</dbReference>
<evidence type="ECO:0000259" key="1">
    <source>
        <dbReference type="PROSITE" id="PS50902"/>
    </source>
</evidence>
<organism evidence="2 3">
    <name type="scientific">Streptomyces meridianus</name>
    <dbReference type="NCBI Taxonomy" id="2938945"/>
    <lineage>
        <taxon>Bacteria</taxon>
        <taxon>Bacillati</taxon>
        <taxon>Actinomycetota</taxon>
        <taxon>Actinomycetes</taxon>
        <taxon>Kitasatosporales</taxon>
        <taxon>Streptomycetaceae</taxon>
        <taxon>Streptomyces</taxon>
    </lineage>
</organism>
<dbReference type="PROSITE" id="PS50902">
    <property type="entry name" value="FLAVODOXIN_LIKE"/>
    <property type="match status" value="1"/>
</dbReference>
<dbReference type="EMBL" id="JAMQGM010000018">
    <property type="protein sequence ID" value="MCM2577422.1"/>
    <property type="molecule type" value="Genomic_DNA"/>
</dbReference>
<reference evidence="2" key="1">
    <citation type="journal article" date="2023" name="Int. J. Syst. Evol. Microbiol.">
        <title>Streptomyces meridianus sp. nov. isolated from brackish water of the Tagus estuary in Alcochete, Portugal.</title>
        <authorList>
            <person name="Santos J.D.N."/>
            <person name="Klimek D."/>
            <person name="Calusinska M."/>
            <person name="Lobo Da Cunha A."/>
            <person name="Catita J."/>
            <person name="Goncalves H."/>
            <person name="Gonzalez I."/>
            <person name="Reyes F."/>
            <person name="Lage O.M."/>
        </authorList>
    </citation>
    <scope>NUCLEOTIDE SEQUENCE</scope>
    <source>
        <strain evidence="2">MTZ3.1</strain>
    </source>
</reference>
<name>A0ABT0X4G5_9ACTN</name>
<dbReference type="SUPFAM" id="SSF52218">
    <property type="entry name" value="Flavoproteins"/>
    <property type="match status" value="1"/>
</dbReference>
<evidence type="ECO:0000313" key="2">
    <source>
        <dbReference type="EMBL" id="MCM2577422.1"/>
    </source>
</evidence>
<keyword evidence="3" id="KW-1185">Reference proteome</keyword>